<gene>
    <name evidence="2" type="ORF">NP493_191g03036</name>
</gene>
<organism evidence="2 3">
    <name type="scientific">Ridgeia piscesae</name>
    <name type="common">Tubeworm</name>
    <dbReference type="NCBI Taxonomy" id="27915"/>
    <lineage>
        <taxon>Eukaryota</taxon>
        <taxon>Metazoa</taxon>
        <taxon>Spiralia</taxon>
        <taxon>Lophotrochozoa</taxon>
        <taxon>Annelida</taxon>
        <taxon>Polychaeta</taxon>
        <taxon>Sedentaria</taxon>
        <taxon>Canalipalpata</taxon>
        <taxon>Sabellida</taxon>
        <taxon>Siboglinidae</taxon>
        <taxon>Ridgeia</taxon>
    </lineage>
</organism>
<feature type="domain" description="Immunoglobulin I-set" evidence="1">
    <location>
        <begin position="37"/>
        <end position="86"/>
    </location>
</feature>
<accession>A0AAD9P2D6</accession>
<dbReference type="Proteomes" id="UP001209878">
    <property type="component" value="Unassembled WGS sequence"/>
</dbReference>
<protein>
    <recommendedName>
        <fullName evidence="1">Immunoglobulin I-set domain-containing protein</fullName>
    </recommendedName>
</protein>
<dbReference type="Pfam" id="PF07679">
    <property type="entry name" value="I-set"/>
    <property type="match status" value="1"/>
</dbReference>
<dbReference type="InterPro" id="IPR036179">
    <property type="entry name" value="Ig-like_dom_sf"/>
</dbReference>
<dbReference type="EMBL" id="JAODUO010000192">
    <property type="protein sequence ID" value="KAK2186690.1"/>
    <property type="molecule type" value="Genomic_DNA"/>
</dbReference>
<evidence type="ECO:0000259" key="1">
    <source>
        <dbReference type="Pfam" id="PF07679"/>
    </source>
</evidence>
<dbReference type="InterPro" id="IPR013098">
    <property type="entry name" value="Ig_I-set"/>
</dbReference>
<dbReference type="Gene3D" id="2.60.40.10">
    <property type="entry name" value="Immunoglobulins"/>
    <property type="match status" value="1"/>
</dbReference>
<dbReference type="InterPro" id="IPR013783">
    <property type="entry name" value="Ig-like_fold"/>
</dbReference>
<comment type="caution">
    <text evidence="2">The sequence shown here is derived from an EMBL/GenBank/DDBJ whole genome shotgun (WGS) entry which is preliminary data.</text>
</comment>
<dbReference type="SUPFAM" id="SSF48726">
    <property type="entry name" value="Immunoglobulin"/>
    <property type="match status" value="1"/>
</dbReference>
<name>A0AAD9P2D6_RIDPI</name>
<dbReference type="AlphaFoldDB" id="A0AAD9P2D6"/>
<evidence type="ECO:0000313" key="3">
    <source>
        <dbReference type="Proteomes" id="UP001209878"/>
    </source>
</evidence>
<evidence type="ECO:0000313" key="2">
    <source>
        <dbReference type="EMBL" id="KAK2186690.1"/>
    </source>
</evidence>
<keyword evidence="3" id="KW-1185">Reference proteome</keyword>
<reference evidence="2" key="1">
    <citation type="journal article" date="2023" name="Mol. Biol. Evol.">
        <title>Third-Generation Sequencing Reveals the Adaptive Role of the Epigenome in Three Deep-Sea Polychaetes.</title>
        <authorList>
            <person name="Perez M."/>
            <person name="Aroh O."/>
            <person name="Sun Y."/>
            <person name="Lan Y."/>
            <person name="Juniper S.K."/>
            <person name="Young C.R."/>
            <person name="Angers B."/>
            <person name="Qian P.Y."/>
        </authorList>
    </citation>
    <scope>NUCLEOTIDE SEQUENCE</scope>
    <source>
        <strain evidence="2">R07B-5</strain>
    </source>
</reference>
<proteinExistence type="predicted"/>
<sequence>MVAINFIEPAKVEEEVVVEEVKEESPVAEAVVITQAPEFVEVYEDVTLEEKGTLELKVTVIGQPLPRIKWMCGDHELQRTPKVSILKGRQWSANTDHHQRHTEDEWRVQGHCQQQRRAGPTLCYYRCHR</sequence>